<keyword evidence="3 4" id="KW-0862">Zinc</keyword>
<evidence type="ECO:0000256" key="5">
    <source>
        <dbReference type="SAM" id="MobiDB-lite"/>
    </source>
</evidence>
<keyword evidence="8" id="KW-1185">Reference proteome</keyword>
<dbReference type="Pfam" id="PF00642">
    <property type="entry name" value="zf-CCCH"/>
    <property type="match status" value="1"/>
</dbReference>
<keyword evidence="1 4" id="KW-0479">Metal-binding</keyword>
<dbReference type="OrthoDB" id="18412at2759"/>
<dbReference type="SUPFAM" id="SSF90229">
    <property type="entry name" value="CCCH zinc finger"/>
    <property type="match status" value="1"/>
</dbReference>
<dbReference type="GO" id="GO:0008270">
    <property type="term" value="F:zinc ion binding"/>
    <property type="evidence" value="ECO:0007669"/>
    <property type="project" value="UniProtKB-KW"/>
</dbReference>
<evidence type="ECO:0000256" key="1">
    <source>
        <dbReference type="ARBA" id="ARBA00022723"/>
    </source>
</evidence>
<proteinExistence type="predicted"/>
<keyword evidence="2 4" id="KW-0863">Zinc-finger</keyword>
<feature type="compositionally biased region" description="Basic and acidic residues" evidence="5">
    <location>
        <begin position="219"/>
        <end position="239"/>
    </location>
</feature>
<gene>
    <name evidence="7" type="ORF">FH972_021358</name>
</gene>
<name>A0A5N6KPC1_9ROSI</name>
<feature type="compositionally biased region" description="Basic and acidic residues" evidence="5">
    <location>
        <begin position="263"/>
        <end position="275"/>
    </location>
</feature>
<feature type="compositionally biased region" description="Basic and acidic residues" evidence="5">
    <location>
        <begin position="165"/>
        <end position="180"/>
    </location>
</feature>
<reference evidence="7 8" key="1">
    <citation type="submission" date="2019-06" db="EMBL/GenBank/DDBJ databases">
        <title>A chromosomal-level reference genome of Carpinus fangiana (Coryloideae, Betulaceae).</title>
        <authorList>
            <person name="Yang X."/>
            <person name="Wang Z."/>
            <person name="Zhang L."/>
            <person name="Hao G."/>
            <person name="Liu J."/>
            <person name="Yang Y."/>
        </authorList>
    </citation>
    <scope>NUCLEOTIDE SEQUENCE [LARGE SCALE GENOMIC DNA]</scope>
    <source>
        <strain evidence="7">Cfa_2016G</strain>
        <tissue evidence="7">Leaf</tissue>
    </source>
</reference>
<dbReference type="Gene3D" id="4.10.1000.10">
    <property type="entry name" value="Zinc finger, CCCH-type"/>
    <property type="match status" value="1"/>
</dbReference>
<comment type="caution">
    <text evidence="7">The sequence shown here is derived from an EMBL/GenBank/DDBJ whole genome shotgun (WGS) entry which is preliminary data.</text>
</comment>
<protein>
    <recommendedName>
        <fullName evidence="6">C3H1-type domain-containing protein</fullName>
    </recommendedName>
</protein>
<sequence length="308" mass="34852">MSRVAPTIFSPLPAPARMTRPVDLARVEAVRAKLNEDLQNNPAVQGRDPFGESDNGLHRLAAAAAATDQRHWAQQHAGPYAVPGQLFFASSRPAEIHQEQSLAPMQGFAPHAYTTSTFPSNATQWGRKPNYSRRDLHGSGCLVRDARPTAVEGPHHRGNPNYEPINRDSEEERRKTEQPYRRGSPTYEPYNRERDEERRNREQILALNHGNFNFLPRGDSLEEPRRGRATFRKPEDPPRGRSPGEGMWFRSSPPQAPVAMQHSHRDMQPEQDQRGTVRAPNQGQHVCRWYKQGTCSFGAACKYLHEGN</sequence>
<evidence type="ECO:0000259" key="6">
    <source>
        <dbReference type="PROSITE" id="PS50103"/>
    </source>
</evidence>
<feature type="compositionally biased region" description="Basic and acidic residues" evidence="5">
    <location>
        <begin position="190"/>
        <end position="202"/>
    </location>
</feature>
<dbReference type="InterPro" id="IPR000571">
    <property type="entry name" value="Znf_CCCH"/>
</dbReference>
<feature type="zinc finger region" description="C3H1-type" evidence="4">
    <location>
        <begin position="281"/>
        <end position="308"/>
    </location>
</feature>
<feature type="region of interest" description="Disordered" evidence="5">
    <location>
        <begin position="119"/>
        <end position="280"/>
    </location>
</feature>
<dbReference type="Proteomes" id="UP000327013">
    <property type="component" value="Unassembled WGS sequence"/>
</dbReference>
<dbReference type="EMBL" id="VIBQ01000009">
    <property type="protein sequence ID" value="KAB8337054.1"/>
    <property type="molecule type" value="Genomic_DNA"/>
</dbReference>
<dbReference type="AlphaFoldDB" id="A0A5N6KPC1"/>
<evidence type="ECO:0000256" key="2">
    <source>
        <dbReference type="ARBA" id="ARBA00022771"/>
    </source>
</evidence>
<evidence type="ECO:0000313" key="8">
    <source>
        <dbReference type="Proteomes" id="UP000327013"/>
    </source>
</evidence>
<dbReference type="SMART" id="SM00356">
    <property type="entry name" value="ZnF_C3H1"/>
    <property type="match status" value="1"/>
</dbReference>
<organism evidence="7 8">
    <name type="scientific">Carpinus fangiana</name>
    <dbReference type="NCBI Taxonomy" id="176857"/>
    <lineage>
        <taxon>Eukaryota</taxon>
        <taxon>Viridiplantae</taxon>
        <taxon>Streptophyta</taxon>
        <taxon>Embryophyta</taxon>
        <taxon>Tracheophyta</taxon>
        <taxon>Spermatophyta</taxon>
        <taxon>Magnoliopsida</taxon>
        <taxon>eudicotyledons</taxon>
        <taxon>Gunneridae</taxon>
        <taxon>Pentapetalae</taxon>
        <taxon>rosids</taxon>
        <taxon>fabids</taxon>
        <taxon>Fagales</taxon>
        <taxon>Betulaceae</taxon>
        <taxon>Carpinus</taxon>
    </lineage>
</organism>
<evidence type="ECO:0000256" key="3">
    <source>
        <dbReference type="ARBA" id="ARBA00022833"/>
    </source>
</evidence>
<evidence type="ECO:0000313" key="7">
    <source>
        <dbReference type="EMBL" id="KAB8337054.1"/>
    </source>
</evidence>
<dbReference type="PROSITE" id="PS50103">
    <property type="entry name" value="ZF_C3H1"/>
    <property type="match status" value="1"/>
</dbReference>
<dbReference type="InterPro" id="IPR036855">
    <property type="entry name" value="Znf_CCCH_sf"/>
</dbReference>
<accession>A0A5N6KPC1</accession>
<feature type="domain" description="C3H1-type" evidence="6">
    <location>
        <begin position="281"/>
        <end position="308"/>
    </location>
</feature>
<evidence type="ECO:0000256" key="4">
    <source>
        <dbReference type="PROSITE-ProRule" id="PRU00723"/>
    </source>
</evidence>